<keyword evidence="9" id="KW-0564">Palmitate</keyword>
<dbReference type="GO" id="GO:0032977">
    <property type="term" value="F:membrane insertase activity"/>
    <property type="evidence" value="ECO:0007669"/>
    <property type="project" value="InterPro"/>
</dbReference>
<evidence type="ECO:0000259" key="14">
    <source>
        <dbReference type="Pfam" id="PF02096"/>
    </source>
</evidence>
<dbReference type="OrthoDB" id="9780552at2"/>
<feature type="transmembrane region" description="Helical" evidence="12">
    <location>
        <begin position="167"/>
        <end position="185"/>
    </location>
</feature>
<dbReference type="EMBL" id="WITJ01000021">
    <property type="protein sequence ID" value="MQW40511.1"/>
    <property type="molecule type" value="Genomic_DNA"/>
</dbReference>
<evidence type="ECO:0000256" key="10">
    <source>
        <dbReference type="ARBA" id="ARBA00023186"/>
    </source>
</evidence>
<dbReference type="PROSITE" id="PS51257">
    <property type="entry name" value="PROKAR_LIPOPROTEIN"/>
    <property type="match status" value="1"/>
</dbReference>
<keyword evidence="7 12" id="KW-1133">Transmembrane helix</keyword>
<dbReference type="GO" id="GO:0005886">
    <property type="term" value="C:plasma membrane"/>
    <property type="evidence" value="ECO:0007669"/>
    <property type="project" value="UniProtKB-SubCell"/>
</dbReference>
<keyword evidence="4 12" id="KW-0812">Transmembrane</keyword>
<comment type="function">
    <text evidence="12">Required for the insertion and/or proper folding and/or complex formation of integral membrane proteins into the membrane. Involved in integration of membrane proteins that insert both dependently and independently of the Sec translocase complex, as well as at least some lipoproteins.</text>
</comment>
<keyword evidence="16" id="KW-1185">Reference proteome</keyword>
<keyword evidence="2 12" id="KW-0813">Transport</keyword>
<evidence type="ECO:0000313" key="16">
    <source>
        <dbReference type="Proteomes" id="UP000439550"/>
    </source>
</evidence>
<feature type="signal peptide" evidence="13">
    <location>
        <begin position="1"/>
        <end position="19"/>
    </location>
</feature>
<dbReference type="Pfam" id="PF02096">
    <property type="entry name" value="60KD_IMP"/>
    <property type="match status" value="1"/>
</dbReference>
<dbReference type="PANTHER" id="PTHR12428:SF65">
    <property type="entry name" value="CYTOCHROME C OXIDASE ASSEMBLY PROTEIN COX18, MITOCHONDRIAL"/>
    <property type="match status" value="1"/>
</dbReference>
<accession>A0A7X1Z9U2</accession>
<evidence type="ECO:0000256" key="7">
    <source>
        <dbReference type="ARBA" id="ARBA00022989"/>
    </source>
</evidence>
<comment type="caution">
    <text evidence="15">The sequence shown here is derived from an EMBL/GenBank/DDBJ whole genome shotgun (WGS) entry which is preliminary data.</text>
</comment>
<evidence type="ECO:0000256" key="4">
    <source>
        <dbReference type="ARBA" id="ARBA00022692"/>
    </source>
</evidence>
<evidence type="ECO:0000256" key="1">
    <source>
        <dbReference type="ARBA" id="ARBA00004651"/>
    </source>
</evidence>
<evidence type="ECO:0000256" key="6">
    <source>
        <dbReference type="ARBA" id="ARBA00022927"/>
    </source>
</evidence>
<comment type="caution">
    <text evidence="12">Lacks conserved residue(s) required for the propagation of feature annotation.</text>
</comment>
<comment type="subcellular location">
    <subcellularLocation>
        <location evidence="1 12">Cell membrane</location>
        <topology evidence="1 12">Multi-pass membrane protein</topology>
    </subcellularLocation>
</comment>
<sequence length="270" mass="30410">MKKKIALISIAASSLFVLTACGNSAVTSSSTNLWDQLVYGFAQIIRFLSFGGLTGVGIILFTIIIRAVLLPLMNMQIKSSQKMQEIQPEIKKLQAKYPGKDMESRRLMQEETQKLYAENKVNPYMGCLPLVVQMPVLWALYQALSRVDFLKHGTFLWFDIGAKDPTFILPVLAAVFTFLSSYLMMKSAPEKNAMTTSMTYIMPVFIFIMAVNIASGIGLYWVMSNAFQVFQTLLIANPWKILAARESKAQVLKDKEKARERAIKKAKKKK</sequence>
<evidence type="ECO:0000256" key="2">
    <source>
        <dbReference type="ARBA" id="ARBA00022448"/>
    </source>
</evidence>
<dbReference type="CDD" id="cd20070">
    <property type="entry name" value="5TM_YidC_Alb3"/>
    <property type="match status" value="1"/>
</dbReference>
<reference evidence="15 16" key="1">
    <citation type="submission" date="2019-10" db="EMBL/GenBank/DDBJ databases">
        <authorList>
            <person name="Dong K."/>
        </authorList>
    </citation>
    <scope>NUCLEOTIDE SEQUENCE [LARGE SCALE GENOMIC DNA]</scope>
    <source>
        <strain evidence="15 16">DSM 28960</strain>
    </source>
</reference>
<evidence type="ECO:0000256" key="8">
    <source>
        <dbReference type="ARBA" id="ARBA00023136"/>
    </source>
</evidence>
<evidence type="ECO:0000256" key="13">
    <source>
        <dbReference type="SAM" id="SignalP"/>
    </source>
</evidence>
<gene>
    <name evidence="12 15" type="primary">yidC</name>
    <name evidence="15" type="ORF">GHI93_11330</name>
</gene>
<feature type="chain" id="PRO_5038906836" description="Membrane protein insertase YidC" evidence="13">
    <location>
        <begin position="20"/>
        <end position="270"/>
    </location>
</feature>
<evidence type="ECO:0000256" key="3">
    <source>
        <dbReference type="ARBA" id="ARBA00022475"/>
    </source>
</evidence>
<proteinExistence type="inferred from homology"/>
<comment type="similarity">
    <text evidence="12">Belongs to the OXA1/ALB3/YidC family. Type 2 subfamily.</text>
</comment>
<evidence type="ECO:0000256" key="5">
    <source>
        <dbReference type="ARBA" id="ARBA00022729"/>
    </source>
</evidence>
<feature type="transmembrane region" description="Helical" evidence="12">
    <location>
        <begin position="48"/>
        <end position="73"/>
    </location>
</feature>
<evidence type="ECO:0000313" key="15">
    <source>
        <dbReference type="EMBL" id="MQW40511.1"/>
    </source>
</evidence>
<dbReference type="PANTHER" id="PTHR12428">
    <property type="entry name" value="OXA1"/>
    <property type="match status" value="1"/>
</dbReference>
<feature type="domain" description="Membrane insertase YidC/Oxa/ALB C-terminal" evidence="14">
    <location>
        <begin position="55"/>
        <end position="236"/>
    </location>
</feature>
<keyword evidence="3 12" id="KW-1003">Cell membrane</keyword>
<dbReference type="InterPro" id="IPR047196">
    <property type="entry name" value="YidC_ALB_C"/>
</dbReference>
<evidence type="ECO:0000256" key="11">
    <source>
        <dbReference type="ARBA" id="ARBA00023288"/>
    </source>
</evidence>
<dbReference type="Proteomes" id="UP000439550">
    <property type="component" value="Unassembled WGS sequence"/>
</dbReference>
<keyword evidence="8 12" id="KW-0472">Membrane</keyword>
<organism evidence="15 16">
    <name type="scientific">Lactococcus hircilactis</name>
    <dbReference type="NCBI Taxonomy" id="1494462"/>
    <lineage>
        <taxon>Bacteria</taxon>
        <taxon>Bacillati</taxon>
        <taxon>Bacillota</taxon>
        <taxon>Bacilli</taxon>
        <taxon>Lactobacillales</taxon>
        <taxon>Streptococcaceae</taxon>
        <taxon>Lactococcus</taxon>
    </lineage>
</organism>
<protein>
    <recommendedName>
        <fullName evidence="12">Membrane protein insertase YidC</fullName>
    </recommendedName>
    <alternativeName>
        <fullName evidence="12">Foldase YidC</fullName>
    </alternativeName>
    <alternativeName>
        <fullName evidence="12">Membrane integrase YidC</fullName>
    </alternativeName>
    <alternativeName>
        <fullName evidence="12">Membrane protein YidC</fullName>
    </alternativeName>
</protein>
<dbReference type="HAMAP" id="MF_01811">
    <property type="entry name" value="YidC_type2"/>
    <property type="match status" value="1"/>
</dbReference>
<feature type="transmembrane region" description="Helical" evidence="12">
    <location>
        <begin position="197"/>
        <end position="223"/>
    </location>
</feature>
<dbReference type="InterPro" id="IPR028055">
    <property type="entry name" value="YidC/Oxa/ALB_C"/>
</dbReference>
<keyword evidence="11 12" id="KW-0449">Lipoprotein</keyword>
<dbReference type="RefSeq" id="WP_153497141.1">
    <property type="nucleotide sequence ID" value="NZ_CAXYUY010000027.1"/>
</dbReference>
<name>A0A7X1Z9U2_9LACT</name>
<dbReference type="NCBIfam" id="TIGR03592">
    <property type="entry name" value="yidC_oxa1_cterm"/>
    <property type="match status" value="1"/>
</dbReference>
<dbReference type="GO" id="GO:0015031">
    <property type="term" value="P:protein transport"/>
    <property type="evidence" value="ECO:0007669"/>
    <property type="project" value="UniProtKB-KW"/>
</dbReference>
<keyword evidence="10 12" id="KW-0143">Chaperone</keyword>
<dbReference type="InterPro" id="IPR001708">
    <property type="entry name" value="YidC/ALB3/OXA1/COX18"/>
</dbReference>
<dbReference type="GO" id="GO:0051205">
    <property type="term" value="P:protein insertion into membrane"/>
    <property type="evidence" value="ECO:0007669"/>
    <property type="project" value="TreeGrafter"/>
</dbReference>
<dbReference type="AlphaFoldDB" id="A0A7X1Z9U2"/>
<dbReference type="InterPro" id="IPR023060">
    <property type="entry name" value="YidC/YidC1/YidC2_Firmicutes"/>
</dbReference>
<evidence type="ECO:0000256" key="9">
    <source>
        <dbReference type="ARBA" id="ARBA00023139"/>
    </source>
</evidence>
<keyword evidence="5 12" id="KW-0732">Signal</keyword>
<evidence type="ECO:0000256" key="12">
    <source>
        <dbReference type="HAMAP-Rule" id="MF_01811"/>
    </source>
</evidence>
<keyword evidence="6 12" id="KW-0653">Protein transport</keyword>